<evidence type="ECO:0000256" key="1">
    <source>
        <dbReference type="ARBA" id="ARBA00004651"/>
    </source>
</evidence>
<dbReference type="GeneID" id="93305067"/>
<dbReference type="GO" id="GO:0055085">
    <property type="term" value="P:transmembrane transport"/>
    <property type="evidence" value="ECO:0007669"/>
    <property type="project" value="InterPro"/>
</dbReference>
<evidence type="ECO:0000256" key="7">
    <source>
        <dbReference type="SAM" id="Phobius"/>
    </source>
</evidence>
<feature type="transmembrane region" description="Helical" evidence="7">
    <location>
        <begin position="66"/>
        <end position="94"/>
    </location>
</feature>
<dbReference type="PANTHER" id="PTHR43744:SF9">
    <property type="entry name" value="POLYGALACTURONAN_RHAMNOGALACTURONAN TRANSPORT SYSTEM PERMEASE PROTEIN YTCP"/>
    <property type="match status" value="1"/>
</dbReference>
<name>A0A1E3UIY0_9FIRM</name>
<keyword evidence="5 7" id="KW-1133">Transmembrane helix</keyword>
<evidence type="ECO:0000259" key="8">
    <source>
        <dbReference type="PROSITE" id="PS50928"/>
    </source>
</evidence>
<dbReference type="Proteomes" id="UP000094869">
    <property type="component" value="Unassembled WGS sequence"/>
</dbReference>
<feature type="domain" description="ABC transmembrane type-1" evidence="8">
    <location>
        <begin position="70"/>
        <end position="275"/>
    </location>
</feature>
<dbReference type="Gene3D" id="1.10.3720.10">
    <property type="entry name" value="MetI-like"/>
    <property type="match status" value="1"/>
</dbReference>
<evidence type="ECO:0000256" key="5">
    <source>
        <dbReference type="ARBA" id="ARBA00022989"/>
    </source>
</evidence>
<feature type="transmembrane region" description="Helical" evidence="7">
    <location>
        <begin position="106"/>
        <end position="130"/>
    </location>
</feature>
<evidence type="ECO:0000313" key="14">
    <source>
        <dbReference type="Proteomes" id="UP000095003"/>
    </source>
</evidence>
<evidence type="ECO:0000313" key="10">
    <source>
        <dbReference type="EMBL" id="ODR52255.1"/>
    </source>
</evidence>
<evidence type="ECO:0000313" key="13">
    <source>
        <dbReference type="Proteomes" id="UP000094869"/>
    </source>
</evidence>
<comment type="caution">
    <text evidence="10">The sequence shown here is derived from an EMBL/GenBank/DDBJ whole genome shotgun (WGS) entry which is preliminary data.</text>
</comment>
<dbReference type="PROSITE" id="PS50928">
    <property type="entry name" value="ABC_TM1"/>
    <property type="match status" value="1"/>
</dbReference>
<feature type="transmembrane region" description="Helical" evidence="7">
    <location>
        <begin position="7"/>
        <end position="28"/>
    </location>
</feature>
<accession>A0A1E3UIY0</accession>
<feature type="transmembrane region" description="Helical" evidence="7">
    <location>
        <begin position="136"/>
        <end position="157"/>
    </location>
</feature>
<dbReference type="InterPro" id="IPR035906">
    <property type="entry name" value="MetI-like_sf"/>
</dbReference>
<dbReference type="GO" id="GO:0005886">
    <property type="term" value="C:plasma membrane"/>
    <property type="evidence" value="ECO:0007669"/>
    <property type="project" value="UniProtKB-SubCell"/>
</dbReference>
<gene>
    <name evidence="9" type="primary">araQ_5</name>
    <name evidence="9" type="ORF">BEH84_00329</name>
    <name evidence="10" type="ORF">BEI59_12215</name>
    <name evidence="11" type="ORF">BEI63_17905</name>
</gene>
<evidence type="ECO:0000313" key="12">
    <source>
        <dbReference type="Proteomes" id="UP000094271"/>
    </source>
</evidence>
<feature type="transmembrane region" description="Helical" evidence="7">
    <location>
        <begin position="254"/>
        <end position="274"/>
    </location>
</feature>
<keyword evidence="2" id="KW-0813">Transport</keyword>
<comment type="subcellular location">
    <subcellularLocation>
        <location evidence="1">Cell membrane</location>
        <topology evidence="1">Multi-pass membrane protein</topology>
    </subcellularLocation>
</comment>
<evidence type="ECO:0000256" key="3">
    <source>
        <dbReference type="ARBA" id="ARBA00022475"/>
    </source>
</evidence>
<evidence type="ECO:0000313" key="11">
    <source>
        <dbReference type="EMBL" id="ODR54795.1"/>
    </source>
</evidence>
<reference evidence="9 14" key="1">
    <citation type="submission" date="2016-07" db="EMBL/GenBank/DDBJ databases">
        <title>Characterization of isolates of Eisenbergiella tayi derived from blood cultures, using whole genome sequencing.</title>
        <authorList>
            <person name="Burdz T."/>
            <person name="Wiebe D."/>
            <person name="Huynh C."/>
            <person name="Bernard K."/>
        </authorList>
    </citation>
    <scope>NUCLEOTIDE SEQUENCE [LARGE SCALE GENOMIC DNA]</scope>
    <source>
        <strain evidence="9 14">NML 120489</strain>
    </source>
</reference>
<dbReference type="EMBL" id="MCGI01000001">
    <property type="protein sequence ID" value="ODM12615.1"/>
    <property type="molecule type" value="Genomic_DNA"/>
</dbReference>
<keyword evidence="4 7" id="KW-0812">Transmembrane</keyword>
<evidence type="ECO:0000256" key="6">
    <source>
        <dbReference type="ARBA" id="ARBA00023136"/>
    </source>
</evidence>
<dbReference type="CDD" id="cd06261">
    <property type="entry name" value="TM_PBP2"/>
    <property type="match status" value="1"/>
</dbReference>
<protein>
    <submittedName>
        <fullName evidence="9">L-arabinose transport system permease protein AraQ</fullName>
    </submittedName>
</protein>
<evidence type="ECO:0000313" key="9">
    <source>
        <dbReference type="EMBL" id="ODM12615.1"/>
    </source>
</evidence>
<reference evidence="10 12" key="3">
    <citation type="submission" date="2016-08" db="EMBL/GenBank/DDBJ databases">
        <authorList>
            <person name="Seilhamer J.J."/>
        </authorList>
    </citation>
    <scope>NUCLEOTIDE SEQUENCE [LARGE SCALE GENOMIC DNA]</scope>
    <source>
        <strain evidence="10 12">NML150140-1</strain>
    </source>
</reference>
<organism evidence="10 12">
    <name type="scientific">Eisenbergiella tayi</name>
    <dbReference type="NCBI Taxonomy" id="1432052"/>
    <lineage>
        <taxon>Bacteria</taxon>
        <taxon>Bacillati</taxon>
        <taxon>Bacillota</taxon>
        <taxon>Clostridia</taxon>
        <taxon>Lachnospirales</taxon>
        <taxon>Lachnospiraceae</taxon>
        <taxon>Eisenbergiella</taxon>
    </lineage>
</organism>
<dbReference type="Proteomes" id="UP000095003">
    <property type="component" value="Unassembled WGS sequence"/>
</dbReference>
<dbReference type="EMBL" id="MEHA01000007">
    <property type="protein sequence ID" value="ODR52255.1"/>
    <property type="molecule type" value="Genomic_DNA"/>
</dbReference>
<dbReference type="OrthoDB" id="157184at2"/>
<sequence length="290" mass="33125">MKKRNTFFDYINILFMFIVLLVCIYPFYCLLTSSFSDPKQAEGWFLIFPTNFSLKSYQEIFGNNRILLPIFVSLARAFFGTVITVICCSMFAYLVTQKELPHRKGIYKYVVITMYLNAGMIPWVITMVTYGLKNNFWVYIIPTALSAYYVILIKTYFESIPAELEESARIDGAGFFVTFFKIILPVSTPILGAVAMFSAVTQWNSWYDNLMLVQDNNLKTLQLMLYQVIQNMNVVMNDPKTAGTAMVMNRPSILSVRSAIAMLTVIPILVVYPFMQRYFASGIMVGAVKG</sequence>
<dbReference type="RefSeq" id="WP_009255802.1">
    <property type="nucleotide sequence ID" value="NZ_BAABXS010000003.1"/>
</dbReference>
<dbReference type="EMBL" id="MEHD01000025">
    <property type="protein sequence ID" value="ODR54795.1"/>
    <property type="molecule type" value="Genomic_DNA"/>
</dbReference>
<dbReference type="InterPro" id="IPR000515">
    <property type="entry name" value="MetI-like"/>
</dbReference>
<evidence type="ECO:0000256" key="4">
    <source>
        <dbReference type="ARBA" id="ARBA00022692"/>
    </source>
</evidence>
<keyword evidence="6 7" id="KW-0472">Membrane</keyword>
<keyword evidence="3" id="KW-1003">Cell membrane</keyword>
<reference evidence="11 13" key="2">
    <citation type="submission" date="2016-08" db="EMBL/GenBank/DDBJ databases">
        <title>Characterization of Isolates of Eisenbergiella tayi Derived from Blood Cultures, Using Whole Genome Sequencing.</title>
        <authorList>
            <person name="Bernier A.-M."/>
            <person name="Burdz T."/>
            <person name="Wiebe D."/>
            <person name="Bernard K."/>
        </authorList>
    </citation>
    <scope>NUCLEOTIDE SEQUENCE [LARGE SCALE GENOMIC DNA]</scope>
    <source>
        <strain evidence="11 13">NML120146</strain>
    </source>
</reference>
<feature type="transmembrane region" description="Helical" evidence="7">
    <location>
        <begin position="178"/>
        <end position="200"/>
    </location>
</feature>
<dbReference type="SUPFAM" id="SSF161098">
    <property type="entry name" value="MetI-like"/>
    <property type="match status" value="1"/>
</dbReference>
<evidence type="ECO:0000256" key="2">
    <source>
        <dbReference type="ARBA" id="ARBA00022448"/>
    </source>
</evidence>
<dbReference type="PANTHER" id="PTHR43744">
    <property type="entry name" value="ABC TRANSPORTER PERMEASE PROTEIN MG189-RELATED-RELATED"/>
    <property type="match status" value="1"/>
</dbReference>
<dbReference type="Proteomes" id="UP000094271">
    <property type="component" value="Unassembled WGS sequence"/>
</dbReference>
<proteinExistence type="predicted"/>
<dbReference type="AlphaFoldDB" id="A0A1E3UIY0"/>
<keyword evidence="13" id="KW-1185">Reference proteome</keyword>